<feature type="signal peptide" evidence="2">
    <location>
        <begin position="1"/>
        <end position="22"/>
    </location>
</feature>
<comment type="similarity">
    <text evidence="1">Belongs to the TonB-dependent receptor family.</text>
</comment>
<sequence length="1044" mass="115484">MNMARTFLLFLFLLAMSLSGTAQNRQLKGVVTDAASKEPMAGVSILVAGTTQGTTTDAVGKFSLNVPADGKSIIISYVGFMKQTIEIGNRSSVEVALEPDVKALEDVVVVGYGEQKRSHLTGAVATVKINEIDELPVGDISSALVGKLPGVSVSGGSARPGTPASIVIRNPTKASKDGGSNAPLYIIDDVIRTEADFQLLDASEIENLSVLKDGAAAVYGARAALGVVVVRTKRGKAGKPQVNYTTTFGVSEATDRSKMMNGVQLATYLNDFNKTRGLAPTDPEFYSPDELEHFRNNNYDWFDMAWKPSFNTRHALNISGGTDRATFFAGATYFAQNGNVDNISYKKWNFRASSDVKITKNLKVGLGVSGNLSDNKLFYLKQGGENVEKDVTNLLNTPQFIPPYVNGLPVLLPGGSNSTGFHFFEAQKLNNYTRARNVVLNINAYLEYNVPFVQGLKVRGVYNKNLGNDWGKQFGTYYKTYGFSMQGENRHIYGGTPNAPTRLNNGDRLRFNPGFSESYQMNVNLSYAHDFGRHSVSALALVEQSEIYSESIATFKEGIFEGGNDYLMSALGAKDIGPNTANESGILSYVGRLNYSFAERYLFEVSFRRDASTKFAPEYRWGTFPQVSAGWVLSEENLFKEKFSFINFLKLRASIGFLGGDRTANWQWLQRYTPQASNGAVFGGNSDRTVGIKLEKLPNYFGRWDDVTKKNIGLDASFMNSRLTTGFDFFHDHGYNLLTTLSSSVPLTIGSVMPSENYETINSFGFEFSTGWSSKIGKSIDYNVNAFLAWNDNRNMLVDVAPTNRGTWQDPTGLSGDRGIMGYHYLGMFRSQDEVDRFLEQNNNYTIFGRAPMPGMLYYKDIRGPRQTDGSYEAPDGKITEDDMDYLTSKENNHYNFGFSFGFGFKGFKLDVVTAGSFGGQGIVDGDARKKAGVDVSRPVFWADHYTPENPNAAYPDPYYDDTYSVASSFWFRDAFVFRMRSLNLSYSLGQNISKKLGVSSLKFIGVAMNPFNFYNPYDYKGSVGAYNVYPLMKTWSLGLNLTL</sequence>
<keyword evidence="1" id="KW-1134">Transmembrane beta strand</keyword>
<reference evidence="5" key="1">
    <citation type="submission" date="2017-02" db="EMBL/GenBank/DDBJ databases">
        <authorList>
            <person name="Varghese N."/>
            <person name="Submissions S."/>
        </authorList>
    </citation>
    <scope>NUCLEOTIDE SEQUENCE [LARGE SCALE GENOMIC DNA]</scope>
    <source>
        <strain evidence="5">DSM 22270</strain>
    </source>
</reference>
<evidence type="ECO:0000259" key="3">
    <source>
        <dbReference type="Pfam" id="PF07715"/>
    </source>
</evidence>
<dbReference type="SUPFAM" id="SSF49464">
    <property type="entry name" value="Carboxypeptidase regulatory domain-like"/>
    <property type="match status" value="1"/>
</dbReference>
<evidence type="ECO:0000313" key="5">
    <source>
        <dbReference type="Proteomes" id="UP000190897"/>
    </source>
</evidence>
<dbReference type="GO" id="GO:0009279">
    <property type="term" value="C:cell outer membrane"/>
    <property type="evidence" value="ECO:0007669"/>
    <property type="project" value="UniProtKB-SubCell"/>
</dbReference>
<dbReference type="InterPro" id="IPR039426">
    <property type="entry name" value="TonB-dep_rcpt-like"/>
</dbReference>
<dbReference type="Proteomes" id="UP000190897">
    <property type="component" value="Unassembled WGS sequence"/>
</dbReference>
<name>A0A1T5G847_9BACT</name>
<dbReference type="Pfam" id="PF07715">
    <property type="entry name" value="Plug"/>
    <property type="match status" value="1"/>
</dbReference>
<keyword evidence="1" id="KW-0472">Membrane</keyword>
<dbReference type="Pfam" id="PF13715">
    <property type="entry name" value="CarbopepD_reg_2"/>
    <property type="match status" value="1"/>
</dbReference>
<dbReference type="STRING" id="651661.SAMN05660293_03779"/>
<organism evidence="4 5">
    <name type="scientific">Dyadobacter psychrophilus</name>
    <dbReference type="NCBI Taxonomy" id="651661"/>
    <lineage>
        <taxon>Bacteria</taxon>
        <taxon>Pseudomonadati</taxon>
        <taxon>Bacteroidota</taxon>
        <taxon>Cytophagia</taxon>
        <taxon>Cytophagales</taxon>
        <taxon>Spirosomataceae</taxon>
        <taxon>Dyadobacter</taxon>
    </lineage>
</organism>
<dbReference type="Gene3D" id="2.60.40.1120">
    <property type="entry name" value="Carboxypeptidase-like, regulatory domain"/>
    <property type="match status" value="1"/>
</dbReference>
<dbReference type="Gene3D" id="2.170.130.10">
    <property type="entry name" value="TonB-dependent receptor, plug domain"/>
    <property type="match status" value="1"/>
</dbReference>
<proteinExistence type="inferred from homology"/>
<keyword evidence="5" id="KW-1185">Reference proteome</keyword>
<dbReference type="InterPro" id="IPR023996">
    <property type="entry name" value="TonB-dep_OMP_SusC/RagA"/>
</dbReference>
<gene>
    <name evidence="4" type="ORF">SAMN05660293_03779</name>
</gene>
<feature type="domain" description="TonB-dependent receptor plug" evidence="3">
    <location>
        <begin position="119"/>
        <end position="227"/>
    </location>
</feature>
<dbReference type="SUPFAM" id="SSF56935">
    <property type="entry name" value="Porins"/>
    <property type="match status" value="1"/>
</dbReference>
<dbReference type="EMBL" id="FUZA01000005">
    <property type="protein sequence ID" value="SKC04673.1"/>
    <property type="molecule type" value="Genomic_DNA"/>
</dbReference>
<dbReference type="InterPro" id="IPR012910">
    <property type="entry name" value="Plug_dom"/>
</dbReference>
<keyword evidence="1" id="KW-0998">Cell outer membrane</keyword>
<dbReference type="AlphaFoldDB" id="A0A1T5G847"/>
<keyword evidence="2" id="KW-0732">Signal</keyword>
<dbReference type="PROSITE" id="PS52016">
    <property type="entry name" value="TONB_DEPENDENT_REC_3"/>
    <property type="match status" value="1"/>
</dbReference>
<comment type="subcellular location">
    <subcellularLocation>
        <location evidence="1">Cell outer membrane</location>
        <topology evidence="1">Multi-pass membrane protein</topology>
    </subcellularLocation>
</comment>
<evidence type="ECO:0000313" key="4">
    <source>
        <dbReference type="EMBL" id="SKC04673.1"/>
    </source>
</evidence>
<dbReference type="InterPro" id="IPR037066">
    <property type="entry name" value="Plug_dom_sf"/>
</dbReference>
<protein>
    <submittedName>
        <fullName evidence="4">TonB-linked outer membrane protein, SusC/RagA family</fullName>
    </submittedName>
</protein>
<keyword evidence="1" id="KW-0813">Transport</keyword>
<evidence type="ECO:0000256" key="1">
    <source>
        <dbReference type="PROSITE-ProRule" id="PRU01360"/>
    </source>
</evidence>
<keyword evidence="1" id="KW-0812">Transmembrane</keyword>
<dbReference type="NCBIfam" id="TIGR04056">
    <property type="entry name" value="OMP_RagA_SusC"/>
    <property type="match status" value="1"/>
</dbReference>
<accession>A0A1T5G847</accession>
<dbReference type="InterPro" id="IPR008969">
    <property type="entry name" value="CarboxyPept-like_regulatory"/>
</dbReference>
<feature type="chain" id="PRO_5012459522" evidence="2">
    <location>
        <begin position="23"/>
        <end position="1044"/>
    </location>
</feature>
<evidence type="ECO:0000256" key="2">
    <source>
        <dbReference type="SAM" id="SignalP"/>
    </source>
</evidence>